<evidence type="ECO:0000256" key="1">
    <source>
        <dbReference type="ARBA" id="ARBA00004141"/>
    </source>
</evidence>
<evidence type="ECO:0000256" key="4">
    <source>
        <dbReference type="ARBA" id="ARBA00023136"/>
    </source>
</evidence>
<dbReference type="EMBL" id="KE361630">
    <property type="protein sequence ID" value="EPQ29649.1"/>
    <property type="molecule type" value="Genomic_DNA"/>
</dbReference>
<dbReference type="PROSITE" id="PS50920">
    <property type="entry name" value="SOLCAR"/>
    <property type="match status" value="1"/>
</dbReference>
<dbReference type="HOGENOM" id="CLU_853065_0_0_1"/>
<evidence type="ECO:0000313" key="7">
    <source>
        <dbReference type="EMBL" id="EPQ29649.1"/>
    </source>
</evidence>
<comment type="subcellular location">
    <subcellularLocation>
        <location evidence="1">Membrane</location>
        <topology evidence="1">Multi-pass membrane protein</topology>
    </subcellularLocation>
</comment>
<dbReference type="AlphaFoldDB" id="A0A061HB14"/>
<dbReference type="Proteomes" id="UP000053664">
    <property type="component" value="Unassembled WGS sequence"/>
</dbReference>
<keyword evidence="4 5" id="KW-0472">Membrane</keyword>
<dbReference type="InterPro" id="IPR023395">
    <property type="entry name" value="MCP_dom_sf"/>
</dbReference>
<dbReference type="KEGG" id="pfp:PFL1_02869"/>
<keyword evidence="6" id="KW-0813">Transport</keyword>
<evidence type="ECO:0000256" key="6">
    <source>
        <dbReference type="RuleBase" id="RU000488"/>
    </source>
</evidence>
<accession>A0A061HB14</accession>
<feature type="repeat" description="Solcar" evidence="5">
    <location>
        <begin position="257"/>
        <end position="370"/>
    </location>
</feature>
<keyword evidence="3" id="KW-1133">Transmembrane helix</keyword>
<evidence type="ECO:0000256" key="3">
    <source>
        <dbReference type="ARBA" id="ARBA00022989"/>
    </source>
</evidence>
<dbReference type="Pfam" id="PF00153">
    <property type="entry name" value="Mito_carr"/>
    <property type="match status" value="1"/>
</dbReference>
<proteinExistence type="inferred from homology"/>
<organism evidence="7 8">
    <name type="scientific">Pseudozyma flocculosa PF-1</name>
    <dbReference type="NCBI Taxonomy" id="1277687"/>
    <lineage>
        <taxon>Eukaryota</taxon>
        <taxon>Fungi</taxon>
        <taxon>Dikarya</taxon>
        <taxon>Basidiomycota</taxon>
        <taxon>Ustilaginomycotina</taxon>
        <taxon>Ustilaginomycetes</taxon>
        <taxon>Ustilaginales</taxon>
        <taxon>Ustilaginaceae</taxon>
        <taxon>Pseudozyma</taxon>
    </lineage>
</organism>
<evidence type="ECO:0000256" key="2">
    <source>
        <dbReference type="ARBA" id="ARBA00022692"/>
    </source>
</evidence>
<dbReference type="InterPro" id="IPR018108">
    <property type="entry name" value="MCP_transmembrane"/>
</dbReference>
<evidence type="ECO:0008006" key="9">
    <source>
        <dbReference type="Google" id="ProtNLM"/>
    </source>
</evidence>
<sequence length="377" mass="39445">MSVIAAVGLQVATSALVTYPYEVTEVTYKANYQPLPNSPAALSAPGSVRLTSLYSTLKHHLLSSPQGAFELLRGAVPSFLYSVAYVSLFPAYASLFNAVLPTPTLGAPTGVVWRDALPFEAHRALATSTWRVVLQPLTSLLYRTLLAPGCRELAPIFPSVSALWNASTRTTSAHHVDTSSSSSSRAATEAKQRVNEASDRVAQSGVASLFLPSVSLLEFGHGILSAAANLVVAQAGLPILSYAAPQHFPPSPRGFGFDVLNAALWALGGVALRLSAMAFRTVSIRLSVQDTATPAASDVEASSASAGTGDKGASKIVLRPKRYTGIPDAFASIVREEGLGALFRGWVVALMLDVVAVSSTMAMAAASLPQMTEGPSF</sequence>
<comment type="similarity">
    <text evidence="6">Belongs to the mitochondrial carrier (TC 2.A.29) family.</text>
</comment>
<reference evidence="7 8" key="1">
    <citation type="journal article" date="2013" name="Plant Cell">
        <title>The transition from a phytopathogenic smut ancestor to an anamorphic biocontrol agent deciphered by comparative whole-genome analysis.</title>
        <authorList>
            <person name="Lefebvre F."/>
            <person name="Joly D.L."/>
            <person name="Labbe C."/>
            <person name="Teichmann B."/>
            <person name="Linning R."/>
            <person name="Belzile F."/>
            <person name="Bakkeren G."/>
            <person name="Belanger R.R."/>
        </authorList>
    </citation>
    <scope>NUCLEOTIDE SEQUENCE [LARGE SCALE GENOMIC DNA]</scope>
    <source>
        <strain evidence="7 8">PF-1</strain>
    </source>
</reference>
<protein>
    <recommendedName>
        <fullName evidence="9">Mitochondrial carrier</fullName>
    </recommendedName>
</protein>
<keyword evidence="2 5" id="KW-0812">Transmembrane</keyword>
<evidence type="ECO:0000313" key="8">
    <source>
        <dbReference type="Proteomes" id="UP000053664"/>
    </source>
</evidence>
<gene>
    <name evidence="7" type="ORF">PFL1_02869</name>
</gene>
<name>A0A061HB14_9BASI</name>
<evidence type="ECO:0000256" key="5">
    <source>
        <dbReference type="PROSITE-ProRule" id="PRU00282"/>
    </source>
</evidence>
<dbReference type="RefSeq" id="XP_007878573.1">
    <property type="nucleotide sequence ID" value="XM_007880382.1"/>
</dbReference>
<dbReference type="Gene3D" id="1.50.40.10">
    <property type="entry name" value="Mitochondrial carrier domain"/>
    <property type="match status" value="1"/>
</dbReference>
<dbReference type="GO" id="GO:0016020">
    <property type="term" value="C:membrane"/>
    <property type="evidence" value="ECO:0007669"/>
    <property type="project" value="UniProtKB-SubCell"/>
</dbReference>
<dbReference type="SUPFAM" id="SSF103506">
    <property type="entry name" value="Mitochondrial carrier"/>
    <property type="match status" value="1"/>
</dbReference>
<dbReference type="GeneID" id="19316982"/>